<dbReference type="PRINTS" id="PR00633">
    <property type="entry name" value="RCCNDNSATION"/>
</dbReference>
<organism evidence="4 5">
    <name type="scientific">Oedothorax gibbosus</name>
    <dbReference type="NCBI Taxonomy" id="931172"/>
    <lineage>
        <taxon>Eukaryota</taxon>
        <taxon>Metazoa</taxon>
        <taxon>Ecdysozoa</taxon>
        <taxon>Arthropoda</taxon>
        <taxon>Chelicerata</taxon>
        <taxon>Arachnida</taxon>
        <taxon>Araneae</taxon>
        <taxon>Araneomorphae</taxon>
        <taxon>Entelegynae</taxon>
        <taxon>Araneoidea</taxon>
        <taxon>Linyphiidae</taxon>
        <taxon>Erigoninae</taxon>
        <taxon>Oedothorax</taxon>
    </lineage>
</organism>
<feature type="repeat" description="RCC1" evidence="2">
    <location>
        <begin position="400"/>
        <end position="449"/>
    </location>
</feature>
<comment type="caution">
    <text evidence="4">The sequence shown here is derived from an EMBL/GenBank/DDBJ whole genome shotgun (WGS) entry which is preliminary data.</text>
</comment>
<feature type="repeat" description="RCC1" evidence="2">
    <location>
        <begin position="342"/>
        <end position="399"/>
    </location>
</feature>
<evidence type="ECO:0000259" key="3">
    <source>
        <dbReference type="Pfam" id="PF25390"/>
    </source>
</evidence>
<feature type="domain" description="RCC1-like" evidence="3">
    <location>
        <begin position="56"/>
        <end position="445"/>
    </location>
</feature>
<feature type="repeat" description="RCC1" evidence="2">
    <location>
        <begin position="55"/>
        <end position="116"/>
    </location>
</feature>
<gene>
    <name evidence="4" type="ORF">JTE90_004773</name>
</gene>
<dbReference type="SUPFAM" id="SSF50985">
    <property type="entry name" value="RCC1/BLIP-II"/>
    <property type="match status" value="1"/>
</dbReference>
<accession>A0AAV6VJD4</accession>
<dbReference type="Gene3D" id="2.130.10.30">
    <property type="entry name" value="Regulator of chromosome condensation 1/beta-lactamase-inhibitor protein II"/>
    <property type="match status" value="2"/>
</dbReference>
<protein>
    <recommendedName>
        <fullName evidence="3">RCC1-like domain-containing protein</fullName>
    </recommendedName>
</protein>
<dbReference type="GO" id="GO:0019843">
    <property type="term" value="F:rRNA binding"/>
    <property type="evidence" value="ECO:0007669"/>
    <property type="project" value="TreeGrafter"/>
</dbReference>
<proteinExistence type="predicted"/>
<dbReference type="GO" id="GO:0070131">
    <property type="term" value="P:positive regulation of mitochondrial translation"/>
    <property type="evidence" value="ECO:0007669"/>
    <property type="project" value="TreeGrafter"/>
</dbReference>
<dbReference type="Pfam" id="PF25390">
    <property type="entry name" value="WD40_RLD"/>
    <property type="match status" value="1"/>
</dbReference>
<dbReference type="AlphaFoldDB" id="A0AAV6VJD4"/>
<dbReference type="GO" id="GO:0005085">
    <property type="term" value="F:guanyl-nucleotide exchange factor activity"/>
    <property type="evidence" value="ECO:0007669"/>
    <property type="project" value="TreeGrafter"/>
</dbReference>
<keyword evidence="5" id="KW-1185">Reference proteome</keyword>
<evidence type="ECO:0000256" key="2">
    <source>
        <dbReference type="PROSITE-ProRule" id="PRU00235"/>
    </source>
</evidence>
<dbReference type="InterPro" id="IPR000408">
    <property type="entry name" value="Reg_chr_condens"/>
</dbReference>
<dbReference type="Proteomes" id="UP000827092">
    <property type="component" value="Unassembled WGS sequence"/>
</dbReference>
<evidence type="ECO:0000313" key="5">
    <source>
        <dbReference type="Proteomes" id="UP000827092"/>
    </source>
</evidence>
<feature type="repeat" description="RCC1" evidence="2">
    <location>
        <begin position="237"/>
        <end position="289"/>
    </location>
</feature>
<evidence type="ECO:0000256" key="1">
    <source>
        <dbReference type="ARBA" id="ARBA00022737"/>
    </source>
</evidence>
<dbReference type="InterPro" id="IPR058923">
    <property type="entry name" value="RCC1-like_dom"/>
</dbReference>
<reference evidence="4 5" key="1">
    <citation type="journal article" date="2022" name="Nat. Ecol. Evol.">
        <title>A masculinizing supergene underlies an exaggerated male reproductive morph in a spider.</title>
        <authorList>
            <person name="Hendrickx F."/>
            <person name="De Corte Z."/>
            <person name="Sonet G."/>
            <person name="Van Belleghem S.M."/>
            <person name="Kostlbacher S."/>
            <person name="Vangestel C."/>
        </authorList>
    </citation>
    <scope>NUCLEOTIDE SEQUENCE [LARGE SCALE GENOMIC DNA]</scope>
    <source>
        <strain evidence="4">W744_W776</strain>
    </source>
</reference>
<feature type="repeat" description="RCC1" evidence="2">
    <location>
        <begin position="181"/>
        <end position="236"/>
    </location>
</feature>
<dbReference type="GO" id="GO:0005743">
    <property type="term" value="C:mitochondrial inner membrane"/>
    <property type="evidence" value="ECO:0007669"/>
    <property type="project" value="TreeGrafter"/>
</dbReference>
<dbReference type="InterPro" id="IPR009091">
    <property type="entry name" value="RCC1/BLIP-II"/>
</dbReference>
<sequence length="451" mass="49880">MLPKESHSTLLKLCFQQHLQSQIRSFAKLVKKQDPDEVKNMPIFQYATENTKRTKRVYMWGNALFGALGHASFIKPMKHMKPKESMKYPWRMPFADFHNVRDIACGYGFTVFAATNPENDYSVFGTGSNSDFQIGYHCIKKDRPLQIIAEPLPIILPVFNLSSKAVKVGCGRAHTIILTEKEVFSLGSNSYGQCGVPEDVKKEKSELKCISRIEGISEDISEVICGQDHTLLLTPTGKVYSFGWSADGQTGLGHYNNQFIPELVKGDIEGEKIVNISSAADCVLAVSDKGDVFGWGNSEYHQLNSITDKQQINIPRKLNLNIGKVTQVAAGGTMCAVLNEKGNVYTWGYGILGQGPAVTSSKIPLLLPEPLFGCNEFNPDAKVTKLACGLTHFAAVNNKFHLYMWGRNRDDCLGLGKHKDQFFPFKVAVPAEVLKVSCGVDHTAVICQSFS</sequence>
<dbReference type="InterPro" id="IPR053035">
    <property type="entry name" value="Mitochondrial_GEF_domain"/>
</dbReference>
<feature type="repeat" description="RCC1" evidence="2">
    <location>
        <begin position="290"/>
        <end position="341"/>
    </location>
</feature>
<evidence type="ECO:0000313" key="4">
    <source>
        <dbReference type="EMBL" id="KAG8195766.1"/>
    </source>
</evidence>
<dbReference type="PROSITE" id="PS50012">
    <property type="entry name" value="RCC1_3"/>
    <property type="match status" value="7"/>
</dbReference>
<dbReference type="PANTHER" id="PTHR46337:SF1">
    <property type="entry name" value="RCC1-LIKE G EXCHANGING FACTOR-LIKE PROTEIN"/>
    <property type="match status" value="1"/>
</dbReference>
<dbReference type="PANTHER" id="PTHR46337">
    <property type="entry name" value="RCC1-LIKE G EXCHANGING FACTOR-LIKE PROTEIN"/>
    <property type="match status" value="1"/>
</dbReference>
<dbReference type="EMBL" id="JAFNEN010000078">
    <property type="protein sequence ID" value="KAG8195766.1"/>
    <property type="molecule type" value="Genomic_DNA"/>
</dbReference>
<feature type="repeat" description="RCC1" evidence="2">
    <location>
        <begin position="121"/>
        <end position="181"/>
    </location>
</feature>
<name>A0AAV6VJD4_9ARAC</name>
<keyword evidence="1" id="KW-0677">Repeat</keyword>